<gene>
    <name evidence="1" type="ORF">LCGC14_2786890</name>
</gene>
<name>A0A0F8ZDQ6_9ZZZZ</name>
<reference evidence="1" key="1">
    <citation type="journal article" date="2015" name="Nature">
        <title>Complex archaea that bridge the gap between prokaryotes and eukaryotes.</title>
        <authorList>
            <person name="Spang A."/>
            <person name="Saw J.H."/>
            <person name="Jorgensen S.L."/>
            <person name="Zaremba-Niedzwiedzka K."/>
            <person name="Martijn J."/>
            <person name="Lind A.E."/>
            <person name="van Eijk R."/>
            <person name="Schleper C."/>
            <person name="Guy L."/>
            <person name="Ettema T.J."/>
        </authorList>
    </citation>
    <scope>NUCLEOTIDE SEQUENCE</scope>
</reference>
<sequence length="193" mass="20350">EGLWDDGATVQELDFNTFQNFTVSTGIDSTATSSRIGYWDKENGTITIPGTVALLTKSPSGTVRIYSHIIEDLSINYNTGAATAAAFECIDGSFGTALKANICSNTTCTTLDKVNDTTTDYSTIPPVRTLGVNDFAIGPPQSIEDYSMEATLNNIVDGCSVSLASNIVADDGFGVGFEIYDSTARAVCSLPAL</sequence>
<accession>A0A0F8ZDQ6</accession>
<dbReference type="EMBL" id="LAZR01051933">
    <property type="protein sequence ID" value="KKK84085.1"/>
    <property type="molecule type" value="Genomic_DNA"/>
</dbReference>
<organism evidence="1">
    <name type="scientific">marine sediment metagenome</name>
    <dbReference type="NCBI Taxonomy" id="412755"/>
    <lineage>
        <taxon>unclassified sequences</taxon>
        <taxon>metagenomes</taxon>
        <taxon>ecological metagenomes</taxon>
    </lineage>
</organism>
<dbReference type="AlphaFoldDB" id="A0A0F8ZDQ6"/>
<proteinExistence type="predicted"/>
<feature type="non-terminal residue" evidence="1">
    <location>
        <position position="1"/>
    </location>
</feature>
<comment type="caution">
    <text evidence="1">The sequence shown here is derived from an EMBL/GenBank/DDBJ whole genome shotgun (WGS) entry which is preliminary data.</text>
</comment>
<protein>
    <submittedName>
        <fullName evidence="1">Uncharacterized protein</fullName>
    </submittedName>
</protein>
<evidence type="ECO:0000313" key="1">
    <source>
        <dbReference type="EMBL" id="KKK84085.1"/>
    </source>
</evidence>